<comment type="similarity">
    <text evidence="2 10">Belongs to the carbohydrate kinase PfkB family.</text>
</comment>
<evidence type="ECO:0000259" key="11">
    <source>
        <dbReference type="Pfam" id="PF00294"/>
    </source>
</evidence>
<organism evidence="12 13">
    <name type="scientific">Sitophilus oryzae</name>
    <name type="common">Rice weevil</name>
    <name type="synonym">Curculio oryzae</name>
    <dbReference type="NCBI Taxonomy" id="7048"/>
    <lineage>
        <taxon>Eukaryota</taxon>
        <taxon>Metazoa</taxon>
        <taxon>Ecdysozoa</taxon>
        <taxon>Arthropoda</taxon>
        <taxon>Hexapoda</taxon>
        <taxon>Insecta</taxon>
        <taxon>Pterygota</taxon>
        <taxon>Neoptera</taxon>
        <taxon>Endopterygota</taxon>
        <taxon>Coleoptera</taxon>
        <taxon>Polyphaga</taxon>
        <taxon>Cucujiformia</taxon>
        <taxon>Curculionidae</taxon>
        <taxon>Dryophthorinae</taxon>
        <taxon>Sitophilus</taxon>
    </lineage>
</organism>
<dbReference type="KEGG" id="soy:115883332"/>
<evidence type="ECO:0000256" key="8">
    <source>
        <dbReference type="ARBA" id="ARBA00022840"/>
    </source>
</evidence>
<dbReference type="CDD" id="cd01168">
    <property type="entry name" value="adenosine_kinase"/>
    <property type="match status" value="1"/>
</dbReference>
<dbReference type="GO" id="GO:0005829">
    <property type="term" value="C:cytosol"/>
    <property type="evidence" value="ECO:0007669"/>
    <property type="project" value="TreeGrafter"/>
</dbReference>
<dbReference type="EC" id="2.7.1.20" evidence="3 10"/>
<dbReference type="AlphaFoldDB" id="A0A6J2Y3M9"/>
<evidence type="ECO:0000256" key="3">
    <source>
        <dbReference type="ARBA" id="ARBA00012119"/>
    </source>
</evidence>
<keyword evidence="7 10" id="KW-0418">Kinase</keyword>
<dbReference type="Gene3D" id="3.40.1190.20">
    <property type="match status" value="1"/>
</dbReference>
<dbReference type="InterPro" id="IPR001805">
    <property type="entry name" value="Adenokinase"/>
</dbReference>
<evidence type="ECO:0000313" key="13">
    <source>
        <dbReference type="RefSeq" id="XP_030757544.1"/>
    </source>
</evidence>
<dbReference type="InterPro" id="IPR011611">
    <property type="entry name" value="PfkB_dom"/>
</dbReference>
<dbReference type="GO" id="GO:0006166">
    <property type="term" value="P:purine ribonucleoside salvage"/>
    <property type="evidence" value="ECO:0007669"/>
    <property type="project" value="UniProtKB-KW"/>
</dbReference>
<name>A0A6J2Y3M9_SITOR</name>
<feature type="domain" description="Carbohydrate kinase PfkB" evidence="11">
    <location>
        <begin position="53"/>
        <end position="331"/>
    </location>
</feature>
<dbReference type="InterPro" id="IPR002173">
    <property type="entry name" value="Carboh/pur_kinase_PfkB_CS"/>
</dbReference>
<dbReference type="SUPFAM" id="SSF53613">
    <property type="entry name" value="Ribokinase-like"/>
    <property type="match status" value="1"/>
</dbReference>
<dbReference type="InParanoid" id="A0A6J2Y3M9"/>
<dbReference type="OrthoDB" id="432447at2759"/>
<dbReference type="PRINTS" id="PR00989">
    <property type="entry name" value="ADENOKINASE"/>
</dbReference>
<comment type="cofactor">
    <cofactor evidence="10">
        <name>Mg(2+)</name>
        <dbReference type="ChEBI" id="CHEBI:18420"/>
    </cofactor>
    <text evidence="10">Binds 3 Mg(2+) ions per subunit.</text>
</comment>
<accession>A0A6J2Y3M9</accession>
<dbReference type="GO" id="GO:0044209">
    <property type="term" value="P:AMP salvage"/>
    <property type="evidence" value="ECO:0007669"/>
    <property type="project" value="UniProtKB-UniRule"/>
</dbReference>
<comment type="catalytic activity">
    <reaction evidence="10">
        <text>adenosine + ATP = AMP + ADP + H(+)</text>
        <dbReference type="Rhea" id="RHEA:20824"/>
        <dbReference type="ChEBI" id="CHEBI:15378"/>
        <dbReference type="ChEBI" id="CHEBI:16335"/>
        <dbReference type="ChEBI" id="CHEBI:30616"/>
        <dbReference type="ChEBI" id="CHEBI:456215"/>
        <dbReference type="ChEBI" id="CHEBI:456216"/>
        <dbReference type="EC" id="2.7.1.20"/>
    </reaction>
</comment>
<evidence type="ECO:0000256" key="10">
    <source>
        <dbReference type="RuleBase" id="RU368116"/>
    </source>
</evidence>
<dbReference type="InterPro" id="IPR029056">
    <property type="entry name" value="Ribokinase-like"/>
</dbReference>
<comment type="subunit">
    <text evidence="10">Monomer.</text>
</comment>
<reference evidence="13" key="1">
    <citation type="submission" date="2025-08" db="UniProtKB">
        <authorList>
            <consortium name="RefSeq"/>
        </authorList>
    </citation>
    <scope>IDENTIFICATION</scope>
    <source>
        <tissue evidence="13">Gonads</tissue>
    </source>
</reference>
<evidence type="ECO:0000256" key="9">
    <source>
        <dbReference type="PIRSR" id="PIRSR601805-1"/>
    </source>
</evidence>
<dbReference type="Proteomes" id="UP000504635">
    <property type="component" value="Unplaced"/>
</dbReference>
<evidence type="ECO:0000256" key="6">
    <source>
        <dbReference type="ARBA" id="ARBA00022741"/>
    </source>
</evidence>
<comment type="subcellular location">
    <subcellularLocation>
        <location evidence="10">Nucleus</location>
    </subcellularLocation>
</comment>
<dbReference type="UniPathway" id="UPA00588">
    <property type="reaction ID" value="UER00659"/>
</dbReference>
<evidence type="ECO:0000256" key="2">
    <source>
        <dbReference type="ARBA" id="ARBA00010688"/>
    </source>
</evidence>
<dbReference type="PANTHER" id="PTHR45769:SF3">
    <property type="entry name" value="ADENOSINE KINASE"/>
    <property type="match status" value="1"/>
</dbReference>
<keyword evidence="12" id="KW-1185">Reference proteome</keyword>
<evidence type="ECO:0000256" key="1">
    <source>
        <dbReference type="ARBA" id="ARBA00004801"/>
    </source>
</evidence>
<keyword evidence="5 10" id="KW-0660">Purine salvage</keyword>
<evidence type="ECO:0000256" key="4">
    <source>
        <dbReference type="ARBA" id="ARBA00022679"/>
    </source>
</evidence>
<dbReference type="GeneID" id="115883332"/>
<protein>
    <recommendedName>
        <fullName evidence="3 10">Adenosine kinase</fullName>
        <shortName evidence="10">AK</shortName>
        <ecNumber evidence="3 10">2.7.1.20</ecNumber>
    </recommendedName>
    <alternativeName>
        <fullName evidence="10">Adenosine 5'-phosphotransferase</fullName>
    </alternativeName>
</protein>
<proteinExistence type="inferred from homology"/>
<evidence type="ECO:0000313" key="12">
    <source>
        <dbReference type="Proteomes" id="UP000504635"/>
    </source>
</evidence>
<dbReference type="GO" id="GO:0004001">
    <property type="term" value="F:adenosine kinase activity"/>
    <property type="evidence" value="ECO:0007669"/>
    <property type="project" value="UniProtKB-UniRule"/>
</dbReference>
<keyword evidence="8 10" id="KW-0067">ATP-binding</keyword>
<dbReference type="PANTHER" id="PTHR45769">
    <property type="entry name" value="ADENOSINE KINASE"/>
    <property type="match status" value="1"/>
</dbReference>
<dbReference type="Pfam" id="PF00294">
    <property type="entry name" value="PfkB"/>
    <property type="match status" value="1"/>
</dbReference>
<feature type="active site" description="Proton acceptor" evidence="9">
    <location>
        <position position="292"/>
    </location>
</feature>
<evidence type="ECO:0000256" key="7">
    <source>
        <dbReference type="ARBA" id="ARBA00022777"/>
    </source>
</evidence>
<sequence length="339" mass="37866">MKEMLICFGSPLIDVIVKVSNGFLNRYNIQPDQTISADSSYKAIFQHILKLNPKYLPGGSVTNTARVIKWISRSSNIFYVGAIGNDTFGSLIKNKLESEHIDCYLPIVDDIDTGKCAVFISGNGQHRSLITNLGASQLFSVKELSSNKLRETIESSLFLYISALFLSVSIEVTKNVVEEFKKLNKKIIINLGADFVINKYPDLVSYLYKNSHVVVGNEKEFLCFARNNKATLEGKTLDDIIIDTDSIFSTNSDRLLLVTRGYESVLTYENKLIRYFDVEPVENIVDTNGAGDAFIGGFLAKYIENAELDTCVKCGIWCAREIVQCVGCDFNSQVSYNNI</sequence>
<keyword evidence="10" id="KW-0539">Nucleus</keyword>
<dbReference type="RefSeq" id="XP_030757544.1">
    <property type="nucleotide sequence ID" value="XM_030901684.1"/>
</dbReference>
<keyword evidence="6 10" id="KW-0547">Nucleotide-binding</keyword>
<dbReference type="PROSITE" id="PS00584">
    <property type="entry name" value="PFKB_KINASES_2"/>
    <property type="match status" value="1"/>
</dbReference>
<gene>
    <name evidence="13" type="primary">LOC115883332</name>
</gene>
<dbReference type="GO" id="GO:0005634">
    <property type="term" value="C:nucleus"/>
    <property type="evidence" value="ECO:0007669"/>
    <property type="project" value="UniProtKB-SubCell"/>
</dbReference>
<dbReference type="Gene3D" id="3.30.1110.10">
    <property type="match status" value="1"/>
</dbReference>
<comment type="pathway">
    <text evidence="1 10">Purine metabolism; AMP biosynthesis via salvage pathway; AMP from adenosine: step 1/1.</text>
</comment>
<evidence type="ECO:0000256" key="5">
    <source>
        <dbReference type="ARBA" id="ARBA00022726"/>
    </source>
</evidence>
<keyword evidence="4 10" id="KW-0808">Transferase</keyword>
<comment type="function">
    <text evidence="10">ATP dependent phosphorylation of adenosine and other related nucleoside analogs to monophosphate derivatives.</text>
</comment>
<dbReference type="GO" id="GO:0005524">
    <property type="term" value="F:ATP binding"/>
    <property type="evidence" value="ECO:0007669"/>
    <property type="project" value="UniProtKB-UniRule"/>
</dbReference>
<dbReference type="GO" id="GO:0006144">
    <property type="term" value="P:purine nucleobase metabolic process"/>
    <property type="evidence" value="ECO:0007669"/>
    <property type="project" value="TreeGrafter"/>
</dbReference>
<keyword evidence="10" id="KW-0460">Magnesium</keyword>